<organism evidence="4 5">
    <name type="scientific">Collybiopsis luxurians FD-317 M1</name>
    <dbReference type="NCBI Taxonomy" id="944289"/>
    <lineage>
        <taxon>Eukaryota</taxon>
        <taxon>Fungi</taxon>
        <taxon>Dikarya</taxon>
        <taxon>Basidiomycota</taxon>
        <taxon>Agaricomycotina</taxon>
        <taxon>Agaricomycetes</taxon>
        <taxon>Agaricomycetidae</taxon>
        <taxon>Agaricales</taxon>
        <taxon>Marasmiineae</taxon>
        <taxon>Omphalotaceae</taxon>
        <taxon>Collybiopsis</taxon>
        <taxon>Collybiopsis luxurians</taxon>
    </lineage>
</organism>
<evidence type="ECO:0000313" key="5">
    <source>
        <dbReference type="Proteomes" id="UP000053593"/>
    </source>
</evidence>
<feature type="region of interest" description="Disordered" evidence="1">
    <location>
        <begin position="282"/>
        <end position="310"/>
    </location>
</feature>
<gene>
    <name evidence="4" type="ORF">GYMLUDRAFT_776452</name>
</gene>
<dbReference type="OrthoDB" id="3349377at2759"/>
<feature type="transmembrane region" description="Helical" evidence="2">
    <location>
        <begin position="20"/>
        <end position="41"/>
    </location>
</feature>
<dbReference type="EMBL" id="KN834794">
    <property type="protein sequence ID" value="KIK56905.1"/>
    <property type="molecule type" value="Genomic_DNA"/>
</dbReference>
<dbReference type="HOGENOM" id="CLU_035509_11_3_1"/>
<feature type="transmembrane region" description="Helical" evidence="2">
    <location>
        <begin position="173"/>
        <end position="195"/>
    </location>
</feature>
<feature type="transmembrane region" description="Helical" evidence="2">
    <location>
        <begin position="216"/>
        <end position="234"/>
    </location>
</feature>
<dbReference type="InterPro" id="IPR045340">
    <property type="entry name" value="DUF6533"/>
</dbReference>
<dbReference type="AlphaFoldDB" id="A0A0D0B1D3"/>
<name>A0A0D0B1D3_9AGAR</name>
<keyword evidence="5" id="KW-1185">Reference proteome</keyword>
<keyword evidence="2" id="KW-0812">Transmembrane</keyword>
<evidence type="ECO:0000313" key="4">
    <source>
        <dbReference type="EMBL" id="KIK56905.1"/>
    </source>
</evidence>
<dbReference type="Proteomes" id="UP000053593">
    <property type="component" value="Unassembled WGS sequence"/>
</dbReference>
<evidence type="ECO:0000256" key="1">
    <source>
        <dbReference type="SAM" id="MobiDB-lite"/>
    </source>
</evidence>
<feature type="transmembrane region" description="Helical" evidence="2">
    <location>
        <begin position="92"/>
        <end position="119"/>
    </location>
</feature>
<feature type="transmembrane region" description="Helical" evidence="2">
    <location>
        <begin position="53"/>
        <end position="72"/>
    </location>
</feature>
<sequence length="327" mass="36598">MSSVPVPVSGIDKTYLYMQWAAYFQMAATTLVFWDYVLTFEGELELIWRRKKTGVSFLFISNRYLAIIAQLLTTYTHVSSNVTYSVSKFAIAYWLIGTSLLQLILTDGIVWLCVCALYGNSKRIRWPLLGLLIACVLGGTAVIGVVGSRTKGSAEITPGIRRCTVDTQFHGLWLYWIPILIYETTTLILVMRLFIQYLQNRRAWALNLLRLLLKDMLLYLAVIFASFVTNAVLFSNPDPILAGLVEPVTVVLLSILGNRMLLNLRAENKRAEEGMVFESGVQVGERSPGNRGTQGGESDRRRGTETSGPALQSMRFAEVAAESRTYV</sequence>
<reference evidence="4 5" key="1">
    <citation type="submission" date="2014-04" db="EMBL/GenBank/DDBJ databases">
        <title>Evolutionary Origins and Diversification of the Mycorrhizal Mutualists.</title>
        <authorList>
            <consortium name="DOE Joint Genome Institute"/>
            <consortium name="Mycorrhizal Genomics Consortium"/>
            <person name="Kohler A."/>
            <person name="Kuo A."/>
            <person name="Nagy L.G."/>
            <person name="Floudas D."/>
            <person name="Copeland A."/>
            <person name="Barry K.W."/>
            <person name="Cichocki N."/>
            <person name="Veneault-Fourrey C."/>
            <person name="LaButti K."/>
            <person name="Lindquist E.A."/>
            <person name="Lipzen A."/>
            <person name="Lundell T."/>
            <person name="Morin E."/>
            <person name="Murat C."/>
            <person name="Riley R."/>
            <person name="Ohm R."/>
            <person name="Sun H."/>
            <person name="Tunlid A."/>
            <person name="Henrissat B."/>
            <person name="Grigoriev I.V."/>
            <person name="Hibbett D.S."/>
            <person name="Martin F."/>
        </authorList>
    </citation>
    <scope>NUCLEOTIDE SEQUENCE [LARGE SCALE GENOMIC DNA]</scope>
    <source>
        <strain evidence="4 5">FD-317 M1</strain>
    </source>
</reference>
<protein>
    <recommendedName>
        <fullName evidence="3">DUF6533 domain-containing protein</fullName>
    </recommendedName>
</protein>
<proteinExistence type="predicted"/>
<keyword evidence="2" id="KW-0472">Membrane</keyword>
<evidence type="ECO:0000256" key="2">
    <source>
        <dbReference type="SAM" id="Phobius"/>
    </source>
</evidence>
<accession>A0A0D0B1D3</accession>
<feature type="transmembrane region" description="Helical" evidence="2">
    <location>
        <begin position="126"/>
        <end position="146"/>
    </location>
</feature>
<feature type="domain" description="DUF6533" evidence="3">
    <location>
        <begin position="23"/>
        <end position="68"/>
    </location>
</feature>
<dbReference type="Pfam" id="PF20151">
    <property type="entry name" value="DUF6533"/>
    <property type="match status" value="1"/>
</dbReference>
<feature type="transmembrane region" description="Helical" evidence="2">
    <location>
        <begin position="240"/>
        <end position="262"/>
    </location>
</feature>
<evidence type="ECO:0000259" key="3">
    <source>
        <dbReference type="Pfam" id="PF20151"/>
    </source>
</evidence>
<keyword evidence="2" id="KW-1133">Transmembrane helix</keyword>